<name>A0AAX6G221_IRIPA</name>
<dbReference type="Pfam" id="PF01535">
    <property type="entry name" value="PPR"/>
    <property type="match status" value="1"/>
</dbReference>
<keyword evidence="5" id="KW-1185">Reference proteome</keyword>
<evidence type="ECO:0000256" key="2">
    <source>
        <dbReference type="ARBA" id="ARBA00022737"/>
    </source>
</evidence>
<dbReference type="EMBL" id="JANAVB010023996">
    <property type="protein sequence ID" value="KAJ6822759.1"/>
    <property type="molecule type" value="Genomic_DNA"/>
</dbReference>
<dbReference type="NCBIfam" id="TIGR00756">
    <property type="entry name" value="PPR"/>
    <property type="match status" value="5"/>
</dbReference>
<dbReference type="Proteomes" id="UP001140949">
    <property type="component" value="Unassembled WGS sequence"/>
</dbReference>
<feature type="repeat" description="PPR" evidence="3">
    <location>
        <begin position="263"/>
        <end position="297"/>
    </location>
</feature>
<feature type="repeat" description="PPR" evidence="3">
    <location>
        <begin position="298"/>
        <end position="332"/>
    </location>
</feature>
<comment type="similarity">
    <text evidence="1">Belongs to the PPR family. P subfamily.</text>
</comment>
<dbReference type="Gene3D" id="1.25.40.10">
    <property type="entry name" value="Tetratricopeptide repeat domain"/>
    <property type="match status" value="2"/>
</dbReference>
<dbReference type="AlphaFoldDB" id="A0AAX6G221"/>
<dbReference type="PROSITE" id="PS51375">
    <property type="entry name" value="PPR"/>
    <property type="match status" value="5"/>
</dbReference>
<dbReference type="Pfam" id="PF13812">
    <property type="entry name" value="PPR_3"/>
    <property type="match status" value="1"/>
</dbReference>
<dbReference type="InterPro" id="IPR011990">
    <property type="entry name" value="TPR-like_helical_dom_sf"/>
</dbReference>
<feature type="repeat" description="PPR" evidence="3">
    <location>
        <begin position="193"/>
        <end position="227"/>
    </location>
</feature>
<evidence type="ECO:0000256" key="3">
    <source>
        <dbReference type="PROSITE-ProRule" id="PRU00708"/>
    </source>
</evidence>
<feature type="repeat" description="PPR" evidence="3">
    <location>
        <begin position="228"/>
        <end position="262"/>
    </location>
</feature>
<dbReference type="PANTHER" id="PTHR46128:SF211">
    <property type="entry name" value="PENTACOTRIPEPTIDE-REPEAT REGION OF PRORP DOMAIN-CONTAINING PROTEIN"/>
    <property type="match status" value="1"/>
</dbReference>
<organism evidence="4 5">
    <name type="scientific">Iris pallida</name>
    <name type="common">Sweet iris</name>
    <dbReference type="NCBI Taxonomy" id="29817"/>
    <lineage>
        <taxon>Eukaryota</taxon>
        <taxon>Viridiplantae</taxon>
        <taxon>Streptophyta</taxon>
        <taxon>Embryophyta</taxon>
        <taxon>Tracheophyta</taxon>
        <taxon>Spermatophyta</taxon>
        <taxon>Magnoliopsida</taxon>
        <taxon>Liliopsida</taxon>
        <taxon>Asparagales</taxon>
        <taxon>Iridaceae</taxon>
        <taxon>Iridoideae</taxon>
        <taxon>Irideae</taxon>
        <taxon>Iris</taxon>
    </lineage>
</organism>
<dbReference type="Pfam" id="PF13041">
    <property type="entry name" value="PPR_2"/>
    <property type="match status" value="2"/>
</dbReference>
<feature type="repeat" description="PPR" evidence="3">
    <location>
        <begin position="333"/>
        <end position="367"/>
    </location>
</feature>
<dbReference type="PANTHER" id="PTHR46128">
    <property type="entry name" value="MITOCHONDRIAL GROUP I INTRON SPLICING FACTOR CCM1"/>
    <property type="match status" value="1"/>
</dbReference>
<accession>A0AAX6G221</accession>
<keyword evidence="2" id="KW-0677">Repeat</keyword>
<comment type="caution">
    <text evidence="4">The sequence shown here is derived from an EMBL/GenBank/DDBJ whole genome shotgun (WGS) entry which is preliminary data.</text>
</comment>
<proteinExistence type="inferred from homology"/>
<sequence length="395" mass="45516">MSTSSKWLSRPTFDHKHKHMNSIIVNRSSSSKFNSTKESDEFWLRRLDHKDWLAPNEVLKIFANLRHPELMPAAITKLSARPDYKPTEALYALLVEKLAHARRFDSIDRLLEKAKREKCRLSDDFFCRVIKIYGNVARNQERAMSTLLRMPDFHCWPDVKTFNYVLNMLVCNRQYEVVHEVFLSAPRLGVGVDTCCFNILIKGLCQWGRLDAAFSLLDEMPKQGCRPNATTYATLMHFLCKGGRVDEAFELLGRMEREGRYPDTVTFNVLISGLCKEGRVSEGMGLLRTMMLKGCYPNSGTYQVLLYGLLCSKRFTEAKEFMNTMVSEGRYPSFVSYKLAIDGLCDKNLLEDVELVLKQMVRHGFVPRMGTWKKIITCMSLDKRLCYSRLLNCSG</sequence>
<reference evidence="4" key="1">
    <citation type="journal article" date="2023" name="GigaByte">
        <title>Genome assembly of the bearded iris, Iris pallida Lam.</title>
        <authorList>
            <person name="Bruccoleri R.E."/>
            <person name="Oakeley E.J."/>
            <person name="Faust A.M.E."/>
            <person name="Altorfer M."/>
            <person name="Dessus-Babus S."/>
            <person name="Burckhardt D."/>
            <person name="Oertli M."/>
            <person name="Naumann U."/>
            <person name="Petersen F."/>
            <person name="Wong J."/>
        </authorList>
    </citation>
    <scope>NUCLEOTIDE SEQUENCE</scope>
    <source>
        <strain evidence="4">GSM-AAB239-AS_SAM_17_03QT</strain>
    </source>
</reference>
<evidence type="ECO:0000256" key="1">
    <source>
        <dbReference type="ARBA" id="ARBA00007626"/>
    </source>
</evidence>
<reference evidence="4" key="2">
    <citation type="submission" date="2023-04" db="EMBL/GenBank/DDBJ databases">
        <authorList>
            <person name="Bruccoleri R.E."/>
            <person name="Oakeley E.J."/>
            <person name="Faust A.-M."/>
            <person name="Dessus-Babus S."/>
            <person name="Altorfer M."/>
            <person name="Burckhardt D."/>
            <person name="Oertli M."/>
            <person name="Naumann U."/>
            <person name="Petersen F."/>
            <person name="Wong J."/>
        </authorList>
    </citation>
    <scope>NUCLEOTIDE SEQUENCE</scope>
    <source>
        <strain evidence="4">GSM-AAB239-AS_SAM_17_03QT</strain>
        <tissue evidence="4">Leaf</tissue>
    </source>
</reference>
<gene>
    <name evidence="4" type="ORF">M6B38_387860</name>
</gene>
<evidence type="ECO:0000313" key="5">
    <source>
        <dbReference type="Proteomes" id="UP001140949"/>
    </source>
</evidence>
<protein>
    <submittedName>
        <fullName evidence="4">Pentatricopeptide repeat-containing protein-like, mitochondrial</fullName>
    </submittedName>
</protein>
<dbReference type="InterPro" id="IPR002885">
    <property type="entry name" value="PPR_rpt"/>
</dbReference>
<evidence type="ECO:0000313" key="4">
    <source>
        <dbReference type="EMBL" id="KAJ6822759.1"/>
    </source>
</evidence>
<dbReference type="InterPro" id="IPR050872">
    <property type="entry name" value="PPR_P_subfamily"/>
</dbReference>